<accession>A0A840SGC8</accession>
<proteinExistence type="predicted"/>
<feature type="compositionally biased region" description="Basic and acidic residues" evidence="1">
    <location>
        <begin position="19"/>
        <end position="35"/>
    </location>
</feature>
<sequence length="566" mass="65518">MAPDNSMSGFDRMVSSMSDDERKDMLDKVSRSSKEENEDVISVLPADDPNFRESLSVRLQQESFLRRLWIKIKAALFNIRQEDIYNTSLITRLAHDVEHTYPGLISHHRSVLTLGTYEKLYMLRKVQEFFMPYVESYESNPGLYYYYLSTIVIPDIAEEIQKDVDPYKFPFTKNLTSETRVQLIKKMEDALDNLPESKRTMMYMCVRSIEWLTAFNRMHVDSLIKNFTPSKECLYNIARSDFASIAKIMSVVNLPANEALVALFSFYYNTTAENPNKGDEEQLVSEFINGAQLHIEEIRSFSGGVPVKDLARIVFDNSLYDSKPFGGGEDWFVKFKSQWRTNFDIRWNQWLFDYKKYRMQIKIKTYFDYDGIPLLPVRPWKKLWTGYTFRYEMSMGFIWMFFDSIIRAHEPVLKTVMLEGDFIIKENTIEFADDFRTIQNMRNDFAVFNASLAENGDIGSVLAGLGHNPERASSSRESFDAVMSDVDESSQNFIEKAGKWFRSVKSILGAVVNGSESQYYGGLSNWSKIGGRQNKEFKENLSLVYTVVDHAYDVLTEAESLDSSAM</sequence>
<name>A0A840SGC8_9SPIR</name>
<dbReference type="Pfam" id="PF17239">
    <property type="entry name" value="DUF5312"/>
    <property type="match status" value="1"/>
</dbReference>
<reference evidence="2 3" key="1">
    <citation type="submission" date="2020-08" db="EMBL/GenBank/DDBJ databases">
        <title>Genomic Encyclopedia of Type Strains, Phase IV (KMG-IV): sequencing the most valuable type-strain genomes for metagenomic binning, comparative biology and taxonomic classification.</title>
        <authorList>
            <person name="Goeker M."/>
        </authorList>
    </citation>
    <scope>NUCLEOTIDE SEQUENCE [LARGE SCALE GENOMIC DNA]</scope>
    <source>
        <strain evidence="2 3">DSM 103679</strain>
    </source>
</reference>
<organism evidence="2 3">
    <name type="scientific">Treponema rectale</name>
    <dbReference type="NCBI Taxonomy" id="744512"/>
    <lineage>
        <taxon>Bacteria</taxon>
        <taxon>Pseudomonadati</taxon>
        <taxon>Spirochaetota</taxon>
        <taxon>Spirochaetia</taxon>
        <taxon>Spirochaetales</taxon>
        <taxon>Treponemataceae</taxon>
        <taxon>Treponema</taxon>
    </lineage>
</organism>
<evidence type="ECO:0000313" key="3">
    <source>
        <dbReference type="Proteomes" id="UP000578697"/>
    </source>
</evidence>
<dbReference type="InterPro" id="IPR035196">
    <property type="entry name" value="DUF5312"/>
</dbReference>
<dbReference type="EMBL" id="JACHFR010000003">
    <property type="protein sequence ID" value="MBB5219765.1"/>
    <property type="molecule type" value="Genomic_DNA"/>
</dbReference>
<keyword evidence="3" id="KW-1185">Reference proteome</keyword>
<protein>
    <submittedName>
        <fullName evidence="2">Uncharacterized protein</fullName>
    </submittedName>
</protein>
<evidence type="ECO:0000256" key="1">
    <source>
        <dbReference type="SAM" id="MobiDB-lite"/>
    </source>
</evidence>
<comment type="caution">
    <text evidence="2">The sequence shown here is derived from an EMBL/GenBank/DDBJ whole genome shotgun (WGS) entry which is preliminary data.</text>
</comment>
<dbReference type="AlphaFoldDB" id="A0A840SGC8"/>
<dbReference type="RefSeq" id="WP_184653177.1">
    <property type="nucleotide sequence ID" value="NZ_JACHFR010000003.1"/>
</dbReference>
<gene>
    <name evidence="2" type="ORF">HNP77_002147</name>
</gene>
<dbReference type="Proteomes" id="UP000578697">
    <property type="component" value="Unassembled WGS sequence"/>
</dbReference>
<feature type="region of interest" description="Disordered" evidence="1">
    <location>
        <begin position="1"/>
        <end position="39"/>
    </location>
</feature>
<evidence type="ECO:0000313" key="2">
    <source>
        <dbReference type="EMBL" id="MBB5219765.1"/>
    </source>
</evidence>